<dbReference type="EMBL" id="JBIHSN010000002">
    <property type="protein sequence ID" value="MFH0265615.1"/>
    <property type="molecule type" value="Genomic_DNA"/>
</dbReference>
<accession>A0ABW7IVD6</accession>
<dbReference type="RefSeq" id="WP_394607741.1">
    <property type="nucleotide sequence ID" value="NZ_JBIHSN010000002.1"/>
</dbReference>
<evidence type="ECO:0000313" key="2">
    <source>
        <dbReference type="EMBL" id="MFH0265615.1"/>
    </source>
</evidence>
<evidence type="ECO:0000259" key="1">
    <source>
        <dbReference type="PROSITE" id="PS50943"/>
    </source>
</evidence>
<proteinExistence type="predicted"/>
<reference evidence="2 3" key="1">
    <citation type="submission" date="2024-10" db="EMBL/GenBank/DDBJ databases">
        <authorList>
            <person name="Yibar A."/>
            <person name="Saticioglu I.B."/>
            <person name="Duman M."/>
            <person name="Ajmi N."/>
            <person name="Gurler F."/>
            <person name="Ay H."/>
            <person name="Onuk E."/>
            <person name="Guler S."/>
            <person name="Romalde J.L."/>
        </authorList>
    </citation>
    <scope>NUCLEOTIDE SEQUENCE [LARGE SCALE GENOMIC DNA]</scope>
    <source>
        <strain evidence="2 3">14-MA-B</strain>
    </source>
</reference>
<dbReference type="Proteomes" id="UP001607151">
    <property type="component" value="Unassembled WGS sequence"/>
</dbReference>
<evidence type="ECO:0000313" key="3">
    <source>
        <dbReference type="Proteomes" id="UP001607151"/>
    </source>
</evidence>
<sequence length="292" mass="33873">MNSFSSYLVEIRTQKGLTQKKLLDSLIEYDEAFKKLDLNTLSRWERGVTTPPLTKQILIARCLDCDIKPLLPDDTPNEEEKLAYSLLRTVNPYSKSVHEVSLNKIKTLLDFSEVEDLIDKFHKDYLCLDINSHELYLNNVEFLSIIDSEENNLLGHLIYGFISEQESNENIHLSNIKNIKFTPPEDINKKNSILYIVSAYSSRAEPRVLTLEKITSIIQENKNIKGFCITIQYQEVLDFFSTLMKYTIISLGEKVKYGGIKVYNINTRYIQIYIKSEVFLSSTFIYKSINHL</sequence>
<dbReference type="CDD" id="cd00093">
    <property type="entry name" value="HTH_XRE"/>
    <property type="match status" value="1"/>
</dbReference>
<dbReference type="InterPro" id="IPR001387">
    <property type="entry name" value="Cro/C1-type_HTH"/>
</dbReference>
<protein>
    <submittedName>
        <fullName evidence="2">Helix-turn-helix domain-containing protein</fullName>
    </submittedName>
</protein>
<name>A0ABW7IVD6_9VIBR</name>
<keyword evidence="3" id="KW-1185">Reference proteome</keyword>
<dbReference type="SUPFAM" id="SSF47413">
    <property type="entry name" value="lambda repressor-like DNA-binding domains"/>
    <property type="match status" value="1"/>
</dbReference>
<dbReference type="InterPro" id="IPR010982">
    <property type="entry name" value="Lambda_DNA-bd_dom_sf"/>
</dbReference>
<feature type="domain" description="HTH cro/C1-type" evidence="1">
    <location>
        <begin position="39"/>
        <end position="70"/>
    </location>
</feature>
<comment type="caution">
    <text evidence="2">The sequence shown here is derived from an EMBL/GenBank/DDBJ whole genome shotgun (WGS) entry which is preliminary data.</text>
</comment>
<organism evidence="2 3">
    <name type="scientific">Vibrio rumoiensis</name>
    <dbReference type="NCBI Taxonomy" id="76258"/>
    <lineage>
        <taxon>Bacteria</taxon>
        <taxon>Pseudomonadati</taxon>
        <taxon>Pseudomonadota</taxon>
        <taxon>Gammaproteobacteria</taxon>
        <taxon>Vibrionales</taxon>
        <taxon>Vibrionaceae</taxon>
        <taxon>Vibrio</taxon>
    </lineage>
</organism>
<gene>
    <name evidence="2" type="ORF">ACGRQ9_08950</name>
</gene>
<dbReference type="Gene3D" id="1.10.260.40">
    <property type="entry name" value="lambda repressor-like DNA-binding domains"/>
    <property type="match status" value="1"/>
</dbReference>
<dbReference type="PROSITE" id="PS50943">
    <property type="entry name" value="HTH_CROC1"/>
    <property type="match status" value="1"/>
</dbReference>